<dbReference type="InterPro" id="IPR041657">
    <property type="entry name" value="HTH_17"/>
</dbReference>
<reference evidence="2 3" key="1">
    <citation type="journal article" date="2015" name="Nature">
        <title>rRNA introns, odd ribosomes, and small enigmatic genomes across a large radiation of phyla.</title>
        <authorList>
            <person name="Brown C.T."/>
            <person name="Hug L.A."/>
            <person name="Thomas B.C."/>
            <person name="Sharon I."/>
            <person name="Castelle C.J."/>
            <person name="Singh A."/>
            <person name="Wilkins M.J."/>
            <person name="Williams K.H."/>
            <person name="Banfield J.F."/>
        </authorList>
    </citation>
    <scope>NUCLEOTIDE SEQUENCE [LARGE SCALE GENOMIC DNA]</scope>
</reference>
<sequence>MDKKVKLLRIKEAADILGVNPETLRRWDKEGKLPAVKVSVRGDRRYKPEDIEKFIEQNKKQI</sequence>
<comment type="caution">
    <text evidence="2">The sequence shown here is derived from an EMBL/GenBank/DDBJ whole genome shotgun (WGS) entry which is preliminary data.</text>
</comment>
<dbReference type="PROSITE" id="PS50937">
    <property type="entry name" value="HTH_MERR_2"/>
    <property type="match status" value="1"/>
</dbReference>
<dbReference type="GO" id="GO:0006355">
    <property type="term" value="P:regulation of DNA-templated transcription"/>
    <property type="evidence" value="ECO:0007669"/>
    <property type="project" value="InterPro"/>
</dbReference>
<dbReference type="InterPro" id="IPR009061">
    <property type="entry name" value="DNA-bd_dom_put_sf"/>
</dbReference>
<dbReference type="Proteomes" id="UP000034127">
    <property type="component" value="Unassembled WGS sequence"/>
</dbReference>
<dbReference type="NCBIfam" id="TIGR01764">
    <property type="entry name" value="excise"/>
    <property type="match status" value="1"/>
</dbReference>
<dbReference type="CDD" id="cd04762">
    <property type="entry name" value="HTH_MerR-trunc"/>
    <property type="match status" value="1"/>
</dbReference>
<evidence type="ECO:0000259" key="1">
    <source>
        <dbReference type="PROSITE" id="PS50937"/>
    </source>
</evidence>
<dbReference type="SUPFAM" id="SSF46955">
    <property type="entry name" value="Putative DNA-binding domain"/>
    <property type="match status" value="1"/>
</dbReference>
<gene>
    <name evidence="2" type="ORF">UR63_C0005G0018</name>
</gene>
<dbReference type="InterPro" id="IPR010093">
    <property type="entry name" value="SinI_DNA-bd"/>
</dbReference>
<organism evidence="2 3">
    <name type="scientific">Candidatus Roizmanbacteria bacterium GW2011_GWC2_35_12</name>
    <dbReference type="NCBI Taxonomy" id="1618485"/>
    <lineage>
        <taxon>Bacteria</taxon>
        <taxon>Candidatus Roizmaniibacteriota</taxon>
    </lineage>
</organism>
<dbReference type="Gene3D" id="1.10.1660.10">
    <property type="match status" value="1"/>
</dbReference>
<evidence type="ECO:0000313" key="2">
    <source>
        <dbReference type="EMBL" id="KKP68178.1"/>
    </source>
</evidence>
<dbReference type="Pfam" id="PF12728">
    <property type="entry name" value="HTH_17"/>
    <property type="match status" value="1"/>
</dbReference>
<dbReference type="AlphaFoldDB" id="A0A0G0BFI0"/>
<protein>
    <submittedName>
        <fullName evidence="2">Binding domain, excisionase family protein</fullName>
    </submittedName>
</protein>
<evidence type="ECO:0000313" key="3">
    <source>
        <dbReference type="Proteomes" id="UP000034127"/>
    </source>
</evidence>
<dbReference type="GO" id="GO:0003677">
    <property type="term" value="F:DNA binding"/>
    <property type="evidence" value="ECO:0007669"/>
    <property type="project" value="InterPro"/>
</dbReference>
<dbReference type="EMBL" id="LBPX01000005">
    <property type="protein sequence ID" value="KKP68178.1"/>
    <property type="molecule type" value="Genomic_DNA"/>
</dbReference>
<name>A0A0G0BFI0_9BACT</name>
<dbReference type="InterPro" id="IPR000551">
    <property type="entry name" value="MerR-type_HTH_dom"/>
</dbReference>
<proteinExistence type="predicted"/>
<accession>A0A0G0BFI0</accession>
<feature type="domain" description="HTH merR-type" evidence="1">
    <location>
        <begin position="7"/>
        <end position="62"/>
    </location>
</feature>